<protein>
    <recommendedName>
        <fullName evidence="2">Beta-lactamase-related domain-containing protein</fullName>
    </recommendedName>
</protein>
<reference evidence="1" key="1">
    <citation type="journal article" date="2015" name="Nature">
        <title>Complex archaea that bridge the gap between prokaryotes and eukaryotes.</title>
        <authorList>
            <person name="Spang A."/>
            <person name="Saw J.H."/>
            <person name="Jorgensen S.L."/>
            <person name="Zaremba-Niedzwiedzka K."/>
            <person name="Martijn J."/>
            <person name="Lind A.E."/>
            <person name="van Eijk R."/>
            <person name="Schleper C."/>
            <person name="Guy L."/>
            <person name="Ettema T.J."/>
        </authorList>
    </citation>
    <scope>NUCLEOTIDE SEQUENCE</scope>
</reference>
<dbReference type="InterPro" id="IPR012338">
    <property type="entry name" value="Beta-lactam/transpept-like"/>
</dbReference>
<sequence length="214" mass="24586">MWPTDDWSTNTPEGQGMNSTYLLMMYDYIYNNSLDIGSILIIRNGIIVEEAYLEDSQVDDSMTQPSDAYNWGTVIYNTEGKLRNWFSTTKSISALLIGIAIQNGFIDNVSQTFFEFFPEKWNSSLVTRKLNITIEYLLRLISGIPWPFQSVFWSLYDEEDNPDYIDDVLALDLTNDPGDPYDSFDVQYSTDATNLLTAILNRSTGMYPEDFARQ</sequence>
<dbReference type="EMBL" id="LAZR01015762">
    <property type="protein sequence ID" value="KKM07476.1"/>
    <property type="molecule type" value="Genomic_DNA"/>
</dbReference>
<evidence type="ECO:0000313" key="1">
    <source>
        <dbReference type="EMBL" id="KKM07476.1"/>
    </source>
</evidence>
<dbReference type="SUPFAM" id="SSF56601">
    <property type="entry name" value="beta-lactamase/transpeptidase-like"/>
    <property type="match status" value="1"/>
</dbReference>
<name>A0A0F9JP90_9ZZZZ</name>
<dbReference type="AlphaFoldDB" id="A0A0F9JP90"/>
<accession>A0A0F9JP90</accession>
<comment type="caution">
    <text evidence="1">The sequence shown here is derived from an EMBL/GenBank/DDBJ whole genome shotgun (WGS) entry which is preliminary data.</text>
</comment>
<organism evidence="1">
    <name type="scientific">marine sediment metagenome</name>
    <dbReference type="NCBI Taxonomy" id="412755"/>
    <lineage>
        <taxon>unclassified sequences</taxon>
        <taxon>metagenomes</taxon>
        <taxon>ecological metagenomes</taxon>
    </lineage>
</organism>
<dbReference type="Gene3D" id="3.40.710.10">
    <property type="entry name" value="DD-peptidase/beta-lactamase superfamily"/>
    <property type="match status" value="1"/>
</dbReference>
<gene>
    <name evidence="1" type="ORF">LCGC14_1733550</name>
</gene>
<evidence type="ECO:0008006" key="2">
    <source>
        <dbReference type="Google" id="ProtNLM"/>
    </source>
</evidence>
<proteinExistence type="predicted"/>